<feature type="domain" description="Right handed beta helix" evidence="2">
    <location>
        <begin position="228"/>
        <end position="324"/>
    </location>
</feature>
<dbReference type="InterPro" id="IPR006626">
    <property type="entry name" value="PbH1"/>
</dbReference>
<feature type="domain" description="Right handed beta helix" evidence="2">
    <location>
        <begin position="136"/>
        <end position="215"/>
    </location>
</feature>
<dbReference type="NCBIfam" id="TIGR03804">
    <property type="entry name" value="para_beta_helix"/>
    <property type="match status" value="1"/>
</dbReference>
<dbReference type="SMART" id="SM00710">
    <property type="entry name" value="PbH1"/>
    <property type="match status" value="7"/>
</dbReference>
<gene>
    <name evidence="3" type="ORF">BTO18_16320</name>
</gene>
<dbReference type="Pfam" id="PF13229">
    <property type="entry name" value="Beta_helix"/>
    <property type="match status" value="2"/>
</dbReference>
<protein>
    <recommendedName>
        <fullName evidence="5">Pectate lyase superfamily protein domain-containing protein</fullName>
    </recommendedName>
</protein>
<dbReference type="InterPro" id="IPR039448">
    <property type="entry name" value="Beta_helix"/>
</dbReference>
<evidence type="ECO:0008006" key="5">
    <source>
        <dbReference type="Google" id="ProtNLM"/>
    </source>
</evidence>
<name>A0A2S7WSS7_9FLAO</name>
<dbReference type="InterPro" id="IPR022441">
    <property type="entry name" value="Para_beta_helix_rpt-2"/>
</dbReference>
<dbReference type="EMBL" id="MSCN01000001">
    <property type="protein sequence ID" value="PQJ80644.1"/>
    <property type="molecule type" value="Genomic_DNA"/>
</dbReference>
<dbReference type="Pfam" id="PF12708">
    <property type="entry name" value="Pect-lyase_RHGA_epim"/>
    <property type="match status" value="1"/>
</dbReference>
<organism evidence="3 4">
    <name type="scientific">Polaribacter porphyrae</name>
    <dbReference type="NCBI Taxonomy" id="1137780"/>
    <lineage>
        <taxon>Bacteria</taxon>
        <taxon>Pseudomonadati</taxon>
        <taxon>Bacteroidota</taxon>
        <taxon>Flavobacteriia</taxon>
        <taxon>Flavobacteriales</taxon>
        <taxon>Flavobacteriaceae</taxon>
    </lineage>
</organism>
<evidence type="ECO:0000313" key="4">
    <source>
        <dbReference type="Proteomes" id="UP000238882"/>
    </source>
</evidence>
<dbReference type="Gene3D" id="2.160.20.10">
    <property type="entry name" value="Single-stranded right-handed beta-helix, Pectin lyase-like"/>
    <property type="match status" value="1"/>
</dbReference>
<accession>A0A2S7WSS7</accession>
<dbReference type="RefSeq" id="WP_170063302.1">
    <property type="nucleotide sequence ID" value="NZ_MSCN01000001.1"/>
</dbReference>
<sequence length="411" mass="45152">MIINTSATILKDVYVNEIKTSTFLNVKDFGAVGDGKTDDTNAVLKAIKKAQKTEGTVYFPHGNYAIHPIKLPSHITLLGYSAWSYENKGGKDKDFKGKTTITALSGNARAFLDLDDSRGTRILGLTLDGKNLGKSMHGVYARNRGSEQYICIEDCRINYFSGSGIKLERSWVFSIRKCLIMFNNQHGIDATGGYDGWIIDCQLTANKLNGLYAKGSAPEDMPQSEIDAIRFFGTASIMFTANRVEWNKTGGIVLNGSNSMQITGCSIDHNFGPGIELKNSTSNTITGNIFRSNGVERENDGDMCSQLILKNCKGTSVTGNSLWGWFGRKEAKFSAPYPYYGIIVKDLEGCVISQNAMYHSSSKEGVLDYGGNISTIITQNAYVQPNIETTDNGWVLKGRKTETNQSDKDKE</sequence>
<evidence type="ECO:0000259" key="2">
    <source>
        <dbReference type="Pfam" id="PF13229"/>
    </source>
</evidence>
<comment type="caution">
    <text evidence="3">The sequence shown here is derived from an EMBL/GenBank/DDBJ whole genome shotgun (WGS) entry which is preliminary data.</text>
</comment>
<dbReference type="AlphaFoldDB" id="A0A2S7WSS7"/>
<dbReference type="InterPro" id="IPR024535">
    <property type="entry name" value="RHGA/B-epi-like_pectate_lyase"/>
</dbReference>
<proteinExistence type="predicted"/>
<dbReference type="Proteomes" id="UP000238882">
    <property type="component" value="Unassembled WGS sequence"/>
</dbReference>
<evidence type="ECO:0000313" key="3">
    <source>
        <dbReference type="EMBL" id="PQJ80644.1"/>
    </source>
</evidence>
<feature type="domain" description="Rhamnogalacturonase A/B/Epimerase-like pectate lyase" evidence="1">
    <location>
        <begin position="23"/>
        <end position="84"/>
    </location>
</feature>
<reference evidence="3 4" key="1">
    <citation type="submission" date="2016-12" db="EMBL/GenBank/DDBJ databases">
        <title>Trade-off between light-utilization and light-protection in marine flavobacteria.</title>
        <authorList>
            <person name="Kumagai Y."/>
            <person name="Yoshizawa S."/>
            <person name="Kogure K."/>
            <person name="Iwasaki W."/>
        </authorList>
    </citation>
    <scope>NUCLEOTIDE SEQUENCE [LARGE SCALE GENOMIC DNA]</scope>
    <source>
        <strain evidence="3 4">NBRC 108759</strain>
    </source>
</reference>
<dbReference type="InterPro" id="IPR012334">
    <property type="entry name" value="Pectin_lyas_fold"/>
</dbReference>
<dbReference type="InterPro" id="IPR011050">
    <property type="entry name" value="Pectin_lyase_fold/virulence"/>
</dbReference>
<evidence type="ECO:0000259" key="1">
    <source>
        <dbReference type="Pfam" id="PF12708"/>
    </source>
</evidence>
<keyword evidence="4" id="KW-1185">Reference proteome</keyword>
<dbReference type="SUPFAM" id="SSF51126">
    <property type="entry name" value="Pectin lyase-like"/>
    <property type="match status" value="1"/>
</dbReference>